<proteinExistence type="predicted"/>
<evidence type="ECO:0000313" key="2">
    <source>
        <dbReference type="EMBL" id="MBF4500582.1"/>
    </source>
</evidence>
<gene>
    <name evidence="2" type="ORF">IRY55_04325</name>
</gene>
<dbReference type="EMBL" id="JADKPV010000001">
    <property type="protein sequence ID" value="MBF4500582.1"/>
    <property type="molecule type" value="Genomic_DNA"/>
</dbReference>
<protein>
    <submittedName>
        <fullName evidence="2">Uncharacterized protein</fullName>
    </submittedName>
</protein>
<dbReference type="AlphaFoldDB" id="A0A8J7G370"/>
<keyword evidence="1" id="KW-0812">Transmembrane</keyword>
<evidence type="ECO:0000256" key="1">
    <source>
        <dbReference type="SAM" id="Phobius"/>
    </source>
</evidence>
<dbReference type="Proteomes" id="UP000622653">
    <property type="component" value="Unassembled WGS sequence"/>
</dbReference>
<feature type="transmembrane region" description="Helical" evidence="1">
    <location>
        <begin position="7"/>
        <end position="24"/>
    </location>
</feature>
<keyword evidence="3" id="KW-1185">Reference proteome</keyword>
<keyword evidence="1" id="KW-1133">Transmembrane helix</keyword>
<feature type="transmembrane region" description="Helical" evidence="1">
    <location>
        <begin position="30"/>
        <end position="48"/>
    </location>
</feature>
<accession>A0A8J7G370</accession>
<evidence type="ECO:0000313" key="3">
    <source>
        <dbReference type="Proteomes" id="UP000622653"/>
    </source>
</evidence>
<keyword evidence="1" id="KW-0472">Membrane</keyword>
<reference evidence="2" key="1">
    <citation type="submission" date="2020-11" db="EMBL/GenBank/DDBJ databases">
        <title>Multidrug resistant novel bacterium Savagea serpentis sp. nov., isolated from the scats of a vine snake (Ahaetulla nasuta).</title>
        <authorList>
            <person name="Venkata Ramana V."/>
            <person name="Vikas Patil S."/>
            <person name="Yogita Lugani V."/>
        </authorList>
    </citation>
    <scope>NUCLEOTIDE SEQUENCE</scope>
    <source>
        <strain evidence="2">SN6</strain>
    </source>
</reference>
<dbReference type="RefSeq" id="WP_194562013.1">
    <property type="nucleotide sequence ID" value="NZ_JADKPV010000001.1"/>
</dbReference>
<organism evidence="2 3">
    <name type="scientific">Savagea serpentis</name>
    <dbReference type="NCBI Taxonomy" id="2785297"/>
    <lineage>
        <taxon>Bacteria</taxon>
        <taxon>Bacillati</taxon>
        <taxon>Bacillota</taxon>
        <taxon>Bacilli</taxon>
        <taxon>Bacillales</taxon>
        <taxon>Caryophanaceae</taxon>
        <taxon>Savagea</taxon>
    </lineage>
</organism>
<comment type="caution">
    <text evidence="2">The sequence shown here is derived from an EMBL/GenBank/DDBJ whole genome shotgun (WGS) entry which is preliminary data.</text>
</comment>
<sequence length="57" mass="6295">MSNILKFLIVFGGALAIVLIFMVLRSPATMLIATSAPIVAFICFYFWTNGNPTNKQK</sequence>
<name>A0A8J7G370_9BACL</name>